<evidence type="ECO:0000259" key="4">
    <source>
        <dbReference type="Pfam" id="PF20160"/>
    </source>
</evidence>
<dbReference type="InterPro" id="IPR003591">
    <property type="entry name" value="Leu-rich_rpt_typical-subtyp"/>
</dbReference>
<dbReference type="InterPro" id="IPR032675">
    <property type="entry name" value="LRR_dom_sf"/>
</dbReference>
<dbReference type="SMART" id="SM00364">
    <property type="entry name" value="LRR_BAC"/>
    <property type="match status" value="6"/>
</dbReference>
<comment type="caution">
    <text evidence="5">The sequence shown here is derived from an EMBL/GenBank/DDBJ whole genome shotgun (WGS) entry which is preliminary data.</text>
</comment>
<organism evidence="5 6">
    <name type="scientific">Protea cynaroides</name>
    <dbReference type="NCBI Taxonomy" id="273540"/>
    <lineage>
        <taxon>Eukaryota</taxon>
        <taxon>Viridiplantae</taxon>
        <taxon>Streptophyta</taxon>
        <taxon>Embryophyta</taxon>
        <taxon>Tracheophyta</taxon>
        <taxon>Spermatophyta</taxon>
        <taxon>Magnoliopsida</taxon>
        <taxon>Proteales</taxon>
        <taxon>Proteaceae</taxon>
        <taxon>Protea</taxon>
    </lineage>
</organism>
<evidence type="ECO:0000256" key="1">
    <source>
        <dbReference type="ARBA" id="ARBA00022614"/>
    </source>
</evidence>
<dbReference type="PROSITE" id="PS51450">
    <property type="entry name" value="LRR"/>
    <property type="match status" value="2"/>
</dbReference>
<name>A0A9Q0H3S2_9MAGN</name>
<keyword evidence="2" id="KW-0677">Repeat</keyword>
<dbReference type="InterPro" id="IPR001611">
    <property type="entry name" value="Leu-rich_rpt"/>
</dbReference>
<gene>
    <name evidence="5" type="ORF">NE237_024661</name>
</gene>
<accession>A0A9Q0H3S2</accession>
<dbReference type="AlphaFoldDB" id="A0A9Q0H3S2"/>
<dbReference type="EMBL" id="JAMYWD010000010">
    <property type="protein sequence ID" value="KAJ4957550.1"/>
    <property type="molecule type" value="Genomic_DNA"/>
</dbReference>
<dbReference type="Pfam" id="PF00560">
    <property type="entry name" value="LRR_1"/>
    <property type="match status" value="4"/>
</dbReference>
<evidence type="ECO:0000313" key="5">
    <source>
        <dbReference type="EMBL" id="KAJ4957550.1"/>
    </source>
</evidence>
<dbReference type="OrthoDB" id="1936883at2759"/>
<keyword evidence="6" id="KW-1185">Reference proteome</keyword>
<dbReference type="PANTHER" id="PTHR16083">
    <property type="entry name" value="LEUCINE RICH REPEAT CONTAINING PROTEIN"/>
    <property type="match status" value="1"/>
</dbReference>
<dbReference type="InterPro" id="IPR045344">
    <property type="entry name" value="C-JID"/>
</dbReference>
<keyword evidence="1" id="KW-0433">Leucine-rich repeat</keyword>
<sequence length="679" mass="75443">MGSYELLPKELRWLCWHGFPLTSIPSSFNLDKLVDLDMQHSRIKLVWKEFKLLQNLKVLNLSHSNFLIRTPNFLGLPNLEILILENCKTLVVVHQSIGFLDKLIFLNLKDCNNLINLPRSICRLTSLENLILSGCSKIGSLPDELGNMESLMELLVDGTSITELPLSISSLRNLKILSLRGSKGSLSRSWYSLFSSWRSPRKGPNLMASFSGLYSLRELDLGYCNLLDGSIPSDFGSLSSLQTLRLSGNNFCSLPASINQLCNLESLIVNNCRMLELLPELPSSLVMLTARGCTSMERLPVNIGLLSKLYMITLNDCKRLKSLPEDLPSSLSSLSIEACKSLECLPNLGNLPSLRNLHLSNNNFCTLPASISQLSHLQTLYMRNCKRLQSLPDLPTSVRNLFADGCTSMLLTDSKNEVEIAELESSEKPHKKLPDIVKKSLLQGLYGQFDIFLTGSDVPEWFTHQSIGTSLSFEVPQLLDSKIQGLTVCAIYAAEVEGNEVLAAPSFSFRNKTNGRCWSYTANQHETPITCQDQIWVGHIPHTKFKNPFKGGDQVEVSVSIEQYWGYFPDIVSGNHSGIEHSMQVKKCGIHLVYQPNEKSSHANVQEIIEDIDSPSSSITDEVGDGPVVNTGTKRGRNDDELISINGLSSEGQGPKRLRSEPGQTANLEEEDKSTLKLI</sequence>
<dbReference type="Gene3D" id="3.80.10.10">
    <property type="entry name" value="Ribonuclease Inhibitor"/>
    <property type="match status" value="3"/>
</dbReference>
<dbReference type="PANTHER" id="PTHR16083:SF65">
    <property type="entry name" value="DISEASE RESISTANCE PROTEIN RPP8-LIKE"/>
    <property type="match status" value="1"/>
</dbReference>
<dbReference type="Proteomes" id="UP001141806">
    <property type="component" value="Unassembled WGS sequence"/>
</dbReference>
<protein>
    <recommendedName>
        <fullName evidence="4">C-JID domain-containing protein</fullName>
    </recommendedName>
</protein>
<dbReference type="SMART" id="SM00369">
    <property type="entry name" value="LRR_TYP"/>
    <property type="match status" value="4"/>
</dbReference>
<evidence type="ECO:0000313" key="6">
    <source>
        <dbReference type="Proteomes" id="UP001141806"/>
    </source>
</evidence>
<evidence type="ECO:0000256" key="2">
    <source>
        <dbReference type="ARBA" id="ARBA00022737"/>
    </source>
</evidence>
<feature type="domain" description="C-JID" evidence="4">
    <location>
        <begin position="454"/>
        <end position="595"/>
    </location>
</feature>
<proteinExistence type="predicted"/>
<feature type="region of interest" description="Disordered" evidence="3">
    <location>
        <begin position="615"/>
        <end position="679"/>
    </location>
</feature>
<dbReference type="SUPFAM" id="SSF52058">
    <property type="entry name" value="L domain-like"/>
    <property type="match status" value="2"/>
</dbReference>
<evidence type="ECO:0000256" key="3">
    <source>
        <dbReference type="SAM" id="MobiDB-lite"/>
    </source>
</evidence>
<dbReference type="Pfam" id="PF20160">
    <property type="entry name" value="C-JID"/>
    <property type="match status" value="1"/>
</dbReference>
<reference evidence="5" key="1">
    <citation type="journal article" date="2023" name="Plant J.">
        <title>The genome of the king protea, Protea cynaroides.</title>
        <authorList>
            <person name="Chang J."/>
            <person name="Duong T.A."/>
            <person name="Schoeman C."/>
            <person name="Ma X."/>
            <person name="Roodt D."/>
            <person name="Barker N."/>
            <person name="Li Z."/>
            <person name="Van de Peer Y."/>
            <person name="Mizrachi E."/>
        </authorList>
    </citation>
    <scope>NUCLEOTIDE SEQUENCE</scope>
    <source>
        <tissue evidence="5">Young leaves</tissue>
    </source>
</reference>